<dbReference type="Pfam" id="PF04749">
    <property type="entry name" value="PLAC8"/>
    <property type="match status" value="1"/>
</dbReference>
<organism evidence="10 11">
    <name type="scientific">Leptobrachium leishanense</name>
    <name type="common">Leishan spiny toad</name>
    <dbReference type="NCBI Taxonomy" id="445787"/>
    <lineage>
        <taxon>Eukaryota</taxon>
        <taxon>Metazoa</taxon>
        <taxon>Chordata</taxon>
        <taxon>Craniata</taxon>
        <taxon>Vertebrata</taxon>
        <taxon>Euteleostomi</taxon>
        <taxon>Amphibia</taxon>
        <taxon>Batrachia</taxon>
        <taxon>Anura</taxon>
        <taxon>Pelobatoidea</taxon>
        <taxon>Megophryidae</taxon>
        <taxon>Leptobrachium</taxon>
    </lineage>
</organism>
<accession>A0A8C5LP12</accession>
<dbReference type="GO" id="GO:0032543">
    <property type="term" value="P:mitochondrial translation"/>
    <property type="evidence" value="ECO:0007669"/>
    <property type="project" value="TreeGrafter"/>
</dbReference>
<evidence type="ECO:0000256" key="3">
    <source>
        <dbReference type="ARBA" id="ARBA00009024"/>
    </source>
</evidence>
<dbReference type="InterPro" id="IPR009068">
    <property type="entry name" value="uS15_NS1_RNA-bd_sf"/>
</dbReference>
<dbReference type="Gene3D" id="1.10.287.10">
    <property type="entry name" value="S15/NS1, RNA-binding"/>
    <property type="match status" value="1"/>
</dbReference>
<dbReference type="GO" id="GO:0003735">
    <property type="term" value="F:structural constituent of ribosome"/>
    <property type="evidence" value="ECO:0007669"/>
    <property type="project" value="InterPro"/>
</dbReference>
<keyword evidence="5" id="KW-0689">Ribosomal protein</keyword>
<gene>
    <name evidence="10" type="primary">MRPS15</name>
</gene>
<keyword evidence="4" id="KW-0809">Transit peptide</keyword>
<comment type="subcellular location">
    <subcellularLocation>
        <location evidence="1">Mitochondrion</location>
    </subcellularLocation>
</comment>
<dbReference type="GO" id="GO:0005763">
    <property type="term" value="C:mitochondrial small ribosomal subunit"/>
    <property type="evidence" value="ECO:0007669"/>
    <property type="project" value="TreeGrafter"/>
</dbReference>
<dbReference type="NCBIfam" id="TIGR01571">
    <property type="entry name" value="A_thal_Cys_rich"/>
    <property type="match status" value="1"/>
</dbReference>
<dbReference type="InterPro" id="IPR005290">
    <property type="entry name" value="Ribosomal_uS15_bac-type"/>
</dbReference>
<dbReference type="InterPro" id="IPR052137">
    <property type="entry name" value="uS15_ribosomal"/>
</dbReference>
<dbReference type="HAMAP" id="MF_01343_B">
    <property type="entry name" value="Ribosomal_uS15_B"/>
    <property type="match status" value="1"/>
</dbReference>
<keyword evidence="7" id="KW-0687">Ribonucleoprotein</keyword>
<dbReference type="PANTHER" id="PTHR46685:SF1">
    <property type="entry name" value="SMALL RIBOSOMAL SUBUNIT PROTEIN US15M"/>
    <property type="match status" value="1"/>
</dbReference>
<dbReference type="CDD" id="cd00353">
    <property type="entry name" value="Ribosomal_S15p_S13e"/>
    <property type="match status" value="1"/>
</dbReference>
<dbReference type="GO" id="GO:0003723">
    <property type="term" value="F:RNA binding"/>
    <property type="evidence" value="ECO:0007669"/>
    <property type="project" value="TreeGrafter"/>
</dbReference>
<name>A0A8C5LP12_9ANUR</name>
<dbReference type="Pfam" id="PF00312">
    <property type="entry name" value="Ribosomal_S15"/>
    <property type="match status" value="1"/>
</dbReference>
<proteinExistence type="inferred from homology"/>
<evidence type="ECO:0000256" key="4">
    <source>
        <dbReference type="ARBA" id="ARBA00022946"/>
    </source>
</evidence>
<dbReference type="Ensembl" id="ENSLLET00000002398.1">
    <property type="protein sequence ID" value="ENSLLEP00000002300.1"/>
    <property type="gene ID" value="ENSLLEG00000001489.1"/>
</dbReference>
<dbReference type="AlphaFoldDB" id="A0A8C5LP12"/>
<dbReference type="InterPro" id="IPR006461">
    <property type="entry name" value="PLAC_motif_containing"/>
</dbReference>
<keyword evidence="6" id="KW-0496">Mitochondrion</keyword>
<keyword evidence="11" id="KW-1185">Reference proteome</keyword>
<evidence type="ECO:0000256" key="8">
    <source>
        <dbReference type="ARBA" id="ARBA00035249"/>
    </source>
</evidence>
<evidence type="ECO:0000313" key="11">
    <source>
        <dbReference type="Proteomes" id="UP000694569"/>
    </source>
</evidence>
<dbReference type="PANTHER" id="PTHR46685">
    <property type="entry name" value="28S RIBOSOMAL PROTEIN S15, MITOCHONDRIAL"/>
    <property type="match status" value="1"/>
</dbReference>
<evidence type="ECO:0000256" key="1">
    <source>
        <dbReference type="ARBA" id="ARBA00004173"/>
    </source>
</evidence>
<dbReference type="SMART" id="SM01387">
    <property type="entry name" value="Ribosomal_S15"/>
    <property type="match status" value="1"/>
</dbReference>
<protein>
    <recommendedName>
        <fullName evidence="8">Small ribosomal subunit protein uS15m</fullName>
    </recommendedName>
    <alternativeName>
        <fullName evidence="9">28S ribosomal protein S15, mitochondrial</fullName>
    </alternativeName>
</protein>
<reference evidence="10" key="1">
    <citation type="submission" date="2025-08" db="UniProtKB">
        <authorList>
            <consortium name="Ensembl"/>
        </authorList>
    </citation>
    <scope>IDENTIFICATION</scope>
</reference>
<comment type="similarity">
    <text evidence="3">Belongs to the cornifelin family.</text>
</comment>
<dbReference type="GeneTree" id="ENSGT00390000001737"/>
<sequence>MFVLRRTLCDGLSRGIRFHTGSVSAWSRVSSRDQGGFTVARGLETSTCLTHVRGYAQVRKEAIPSQLDDLPPSMLQKDYAGVPLTEGVNDIVKRLLSLEMASQSEKLKVKTQQLVEKVTRNPDDNTSPEVRIAVMTARIRNLQEHLRQHPKDKANKRRMMMTTDKRKKMLKNLRLTRFDAFENVCQQLGIEYTFPPLYYRRATHRWLAKKALCLKIMSIITQQPGTVPYGAMPMSSTGEWNSSLFDCCDDCGVCLFGLCFPSCLGCYVANKYGENCLLPCVPGGLTALRTHMRLSYGIRDTVCNDSLLMFFCGWCELCRMARELKRRSH</sequence>
<evidence type="ECO:0000256" key="9">
    <source>
        <dbReference type="ARBA" id="ARBA00035528"/>
    </source>
</evidence>
<dbReference type="SUPFAM" id="SSF47060">
    <property type="entry name" value="S15/NS1 RNA-binding domain"/>
    <property type="match status" value="1"/>
</dbReference>
<evidence type="ECO:0000256" key="7">
    <source>
        <dbReference type="ARBA" id="ARBA00023274"/>
    </source>
</evidence>
<evidence type="ECO:0000256" key="2">
    <source>
        <dbReference type="ARBA" id="ARBA00008434"/>
    </source>
</evidence>
<reference evidence="10" key="2">
    <citation type="submission" date="2025-09" db="UniProtKB">
        <authorList>
            <consortium name="Ensembl"/>
        </authorList>
    </citation>
    <scope>IDENTIFICATION</scope>
</reference>
<dbReference type="InterPro" id="IPR000589">
    <property type="entry name" value="Ribosomal_uS15"/>
</dbReference>
<dbReference type="OrthoDB" id="441444at2759"/>
<comment type="similarity">
    <text evidence="2">Belongs to the universal ribosomal protein uS15 family.</text>
</comment>
<evidence type="ECO:0000313" key="10">
    <source>
        <dbReference type="Ensembl" id="ENSLLEP00000002300.1"/>
    </source>
</evidence>
<evidence type="ECO:0000256" key="6">
    <source>
        <dbReference type="ARBA" id="ARBA00023128"/>
    </source>
</evidence>
<dbReference type="Proteomes" id="UP000694569">
    <property type="component" value="Unplaced"/>
</dbReference>
<evidence type="ECO:0000256" key="5">
    <source>
        <dbReference type="ARBA" id="ARBA00022980"/>
    </source>
</evidence>